<dbReference type="PANTHER" id="PTHR11697">
    <property type="entry name" value="GENERAL TRANSCRIPTION FACTOR 2-RELATED ZINC FINGER PROTEIN"/>
    <property type="match status" value="1"/>
</dbReference>
<dbReference type="Proteomes" id="UP000515123">
    <property type="component" value="Linkage group 18"/>
</dbReference>
<protein>
    <submittedName>
        <fullName evidence="2">Uncharacterized protein LOC109724423</fullName>
    </submittedName>
</protein>
<accession>A0A6P5GTN5</accession>
<dbReference type="InterPro" id="IPR055298">
    <property type="entry name" value="AtLOH3-like"/>
</dbReference>
<sequence length="203" mass="23794">MTSFEFVFILHLMKEITEVSCILCQHLQCKSQDILNAMHLVASTKSLIQKLRDEGWDSLFEKVKLFCAKHDIEVPIMSAPYVGRGGRARLQRDHITLEHHYRVDIFNGAIDCQLQELNTRFSDNMIELLTLSCALDPKDGCKSFNIDDICNLAKRYYPQDFTEFEREGLRIELRHYEFEISRHSDLQKLATIYELCQCFNCNY</sequence>
<dbReference type="RefSeq" id="XP_020108830.1">
    <property type="nucleotide sequence ID" value="XM_020253241.1"/>
</dbReference>
<evidence type="ECO:0000313" key="2">
    <source>
        <dbReference type="RefSeq" id="XP_020108830.1"/>
    </source>
</evidence>
<organism evidence="1 2">
    <name type="scientific">Ananas comosus</name>
    <name type="common">Pineapple</name>
    <name type="synonym">Ananas ananas</name>
    <dbReference type="NCBI Taxonomy" id="4615"/>
    <lineage>
        <taxon>Eukaryota</taxon>
        <taxon>Viridiplantae</taxon>
        <taxon>Streptophyta</taxon>
        <taxon>Embryophyta</taxon>
        <taxon>Tracheophyta</taxon>
        <taxon>Spermatophyta</taxon>
        <taxon>Magnoliopsida</taxon>
        <taxon>Liliopsida</taxon>
        <taxon>Poales</taxon>
        <taxon>Bromeliaceae</taxon>
        <taxon>Bromelioideae</taxon>
        <taxon>Ananas</taxon>
    </lineage>
</organism>
<keyword evidence="1" id="KW-1185">Reference proteome</keyword>
<dbReference type="GeneID" id="109724423"/>
<gene>
    <name evidence="2" type="primary">LOC109724423</name>
</gene>
<dbReference type="AlphaFoldDB" id="A0A6P5GTN5"/>
<proteinExistence type="predicted"/>
<dbReference type="PANTHER" id="PTHR11697:SF230">
    <property type="entry name" value="ZINC FINGER, MYM DOMAIN CONTAINING 1"/>
    <property type="match status" value="1"/>
</dbReference>
<evidence type="ECO:0000313" key="1">
    <source>
        <dbReference type="Proteomes" id="UP000515123"/>
    </source>
</evidence>
<dbReference type="OrthoDB" id="688509at2759"/>
<reference evidence="2" key="2">
    <citation type="submission" date="2025-08" db="UniProtKB">
        <authorList>
            <consortium name="RefSeq"/>
        </authorList>
    </citation>
    <scope>IDENTIFICATION</scope>
    <source>
        <tissue evidence="2">Leaf</tissue>
    </source>
</reference>
<reference evidence="1" key="1">
    <citation type="journal article" date="2015" name="Nat. Genet.">
        <title>The pineapple genome and the evolution of CAM photosynthesis.</title>
        <authorList>
            <person name="Ming R."/>
            <person name="VanBuren R."/>
            <person name="Wai C.M."/>
            <person name="Tang H."/>
            <person name="Schatz M.C."/>
            <person name="Bowers J.E."/>
            <person name="Lyons E."/>
            <person name="Wang M.L."/>
            <person name="Chen J."/>
            <person name="Biggers E."/>
            <person name="Zhang J."/>
            <person name="Huang L."/>
            <person name="Zhang L."/>
            <person name="Miao W."/>
            <person name="Zhang J."/>
            <person name="Ye Z."/>
            <person name="Miao C."/>
            <person name="Lin Z."/>
            <person name="Wang H."/>
            <person name="Zhou H."/>
            <person name="Yim W.C."/>
            <person name="Priest H.D."/>
            <person name="Zheng C."/>
            <person name="Woodhouse M."/>
            <person name="Edger P.P."/>
            <person name="Guyot R."/>
            <person name="Guo H.B."/>
            <person name="Guo H."/>
            <person name="Zheng G."/>
            <person name="Singh R."/>
            <person name="Sharma A."/>
            <person name="Min X."/>
            <person name="Zheng Y."/>
            <person name="Lee H."/>
            <person name="Gurtowski J."/>
            <person name="Sedlazeck F.J."/>
            <person name="Harkess A."/>
            <person name="McKain M.R."/>
            <person name="Liao Z."/>
            <person name="Fang J."/>
            <person name="Liu J."/>
            <person name="Zhang X."/>
            <person name="Zhang Q."/>
            <person name="Hu W."/>
            <person name="Qin Y."/>
            <person name="Wang K."/>
            <person name="Chen L.Y."/>
            <person name="Shirley N."/>
            <person name="Lin Y.R."/>
            <person name="Liu L.Y."/>
            <person name="Hernandez A.G."/>
            <person name="Wright C.L."/>
            <person name="Bulone V."/>
            <person name="Tuskan G.A."/>
            <person name="Heath K."/>
            <person name="Zee F."/>
            <person name="Moore P.H."/>
            <person name="Sunkar R."/>
            <person name="Leebens-Mack J.H."/>
            <person name="Mockler T."/>
            <person name="Bennetzen J.L."/>
            <person name="Freeling M."/>
            <person name="Sankoff D."/>
            <person name="Paterson A.H."/>
            <person name="Zhu X."/>
            <person name="Yang X."/>
            <person name="Smith J.A."/>
            <person name="Cushman J.C."/>
            <person name="Paull R.E."/>
            <person name="Yu Q."/>
        </authorList>
    </citation>
    <scope>NUCLEOTIDE SEQUENCE [LARGE SCALE GENOMIC DNA]</scope>
    <source>
        <strain evidence="1">cv. F153</strain>
    </source>
</reference>
<name>A0A6P5GTN5_ANACO</name>